<keyword evidence="13" id="KW-1185">Reference proteome</keyword>
<evidence type="ECO:0000256" key="5">
    <source>
        <dbReference type="ARBA" id="ARBA00022927"/>
    </source>
</evidence>
<dbReference type="InterPro" id="IPR036869">
    <property type="entry name" value="J_dom_sf"/>
</dbReference>
<evidence type="ECO:0000256" key="7">
    <source>
        <dbReference type="ARBA" id="ARBA00023128"/>
    </source>
</evidence>
<organism evidence="12 13">
    <name type="scientific">Bos mutus</name>
    <name type="common">wild yak</name>
    <dbReference type="NCBI Taxonomy" id="72004"/>
    <lineage>
        <taxon>Eukaryota</taxon>
        <taxon>Metazoa</taxon>
        <taxon>Chordata</taxon>
        <taxon>Craniata</taxon>
        <taxon>Vertebrata</taxon>
        <taxon>Euteleostomi</taxon>
        <taxon>Mammalia</taxon>
        <taxon>Eutheria</taxon>
        <taxon>Laurasiatheria</taxon>
        <taxon>Artiodactyla</taxon>
        <taxon>Ruminantia</taxon>
        <taxon>Pecora</taxon>
        <taxon>Bovidae</taxon>
        <taxon>Bovinae</taxon>
        <taxon>Bos</taxon>
    </lineage>
</organism>
<dbReference type="PANTHER" id="PTHR12388:SF0">
    <property type="entry name" value="MITOCHONDRIAL IMPORT INNER MEMBRANE TRANSLOCASE SUBUNIT TIM16"/>
    <property type="match status" value="1"/>
</dbReference>
<dbReference type="FunFam" id="1.10.287.110:FF:000006">
    <property type="entry name" value="Import inner membrane translocase subunit TIM16"/>
    <property type="match status" value="1"/>
</dbReference>
<evidence type="ECO:0000256" key="8">
    <source>
        <dbReference type="ARBA" id="ARBA00023136"/>
    </source>
</evidence>
<comment type="subcellular location">
    <subcellularLocation>
        <location evidence="1">Mitochondrion inner membrane</location>
        <topology evidence="1">Peripheral membrane protein</topology>
    </subcellularLocation>
</comment>
<proteinExistence type="inferred from homology"/>
<dbReference type="AlphaFoldDB" id="A0A6B0SBI5"/>
<comment type="similarity">
    <text evidence="2">Belongs to the TIM16/PAM16 family.</text>
</comment>
<protein>
    <recommendedName>
        <fullName evidence="10">Mitochondria-associated granulocyte macrophage CSF-signaling molecule</fullName>
    </recommendedName>
</protein>
<name>A0A6B0SBI5_9CETA</name>
<comment type="caution">
    <text evidence="12">The sequence shown here is derived from an EMBL/GenBank/DDBJ whole genome shotgun (WGS) entry which is preliminary data.</text>
</comment>
<evidence type="ECO:0000256" key="9">
    <source>
        <dbReference type="ARBA" id="ARBA00058448"/>
    </source>
</evidence>
<comment type="function">
    <text evidence="9">Regulates ATP-dependent protein translocation into the mitochondrial matrix. Inhibits DNAJC19 stimulation of HSPA9/Mortalin ATPase activity.</text>
</comment>
<feature type="compositionally biased region" description="Basic and acidic residues" evidence="11">
    <location>
        <begin position="59"/>
        <end position="76"/>
    </location>
</feature>
<keyword evidence="7" id="KW-0496">Mitochondrion</keyword>
<keyword evidence="8" id="KW-0472">Membrane</keyword>
<evidence type="ECO:0000313" key="13">
    <source>
        <dbReference type="Proteomes" id="UP000322234"/>
    </source>
</evidence>
<keyword evidence="6" id="KW-0811">Translocation</keyword>
<dbReference type="GO" id="GO:0030150">
    <property type="term" value="P:protein import into mitochondrial matrix"/>
    <property type="evidence" value="ECO:0007669"/>
    <property type="project" value="InterPro"/>
</dbReference>
<evidence type="ECO:0000256" key="10">
    <source>
        <dbReference type="ARBA" id="ARBA00081442"/>
    </source>
</evidence>
<dbReference type="Gene3D" id="1.10.287.110">
    <property type="entry name" value="DnaJ domain"/>
    <property type="match status" value="1"/>
</dbReference>
<keyword evidence="3" id="KW-0813">Transport</keyword>
<evidence type="ECO:0000313" key="12">
    <source>
        <dbReference type="EMBL" id="MXQ99842.1"/>
    </source>
</evidence>
<accession>A0A6B0SBI5</accession>
<feature type="region of interest" description="Disordered" evidence="11">
    <location>
        <begin position="59"/>
        <end position="82"/>
    </location>
</feature>
<evidence type="ECO:0000256" key="3">
    <source>
        <dbReference type="ARBA" id="ARBA00022448"/>
    </source>
</evidence>
<sequence>MPDTSLQLPPASPASAYRRHSRFCPKEIQKSYEHLFKVNDRSIGGSFYLQSKVVRAKERPEEELRIQVPEDRERAATQKVAM</sequence>
<gene>
    <name evidence="12" type="ORF">E5288_WYG001913</name>
</gene>
<evidence type="ECO:0000256" key="1">
    <source>
        <dbReference type="ARBA" id="ARBA00004637"/>
    </source>
</evidence>
<evidence type="ECO:0000256" key="4">
    <source>
        <dbReference type="ARBA" id="ARBA00022792"/>
    </source>
</evidence>
<dbReference type="GO" id="GO:0001405">
    <property type="term" value="C:PAM complex, Tim23 associated import motor"/>
    <property type="evidence" value="ECO:0007669"/>
    <property type="project" value="UniProtKB-ARBA"/>
</dbReference>
<dbReference type="InterPro" id="IPR005341">
    <property type="entry name" value="Tim16"/>
</dbReference>
<dbReference type="Pfam" id="PF03656">
    <property type="entry name" value="Pam16"/>
    <property type="match status" value="1"/>
</dbReference>
<keyword evidence="4" id="KW-0999">Mitochondrion inner membrane</keyword>
<dbReference type="Proteomes" id="UP000322234">
    <property type="component" value="Unassembled WGS sequence"/>
</dbReference>
<evidence type="ECO:0000256" key="2">
    <source>
        <dbReference type="ARBA" id="ARBA00008817"/>
    </source>
</evidence>
<evidence type="ECO:0000256" key="11">
    <source>
        <dbReference type="SAM" id="MobiDB-lite"/>
    </source>
</evidence>
<dbReference type="PANTHER" id="PTHR12388">
    <property type="entry name" value="MITOCHONDRIA ASSOCIATED GRANULOCYTE MACROPHAGE CSF SIGNALING MOLECULE"/>
    <property type="match status" value="1"/>
</dbReference>
<reference evidence="12" key="1">
    <citation type="submission" date="2019-10" db="EMBL/GenBank/DDBJ databases">
        <title>The sequence and de novo assembly of the wild yak genome.</title>
        <authorList>
            <person name="Liu Y."/>
        </authorList>
    </citation>
    <scope>NUCLEOTIDE SEQUENCE [LARGE SCALE GENOMIC DNA]</scope>
    <source>
        <strain evidence="12">WY2019</strain>
    </source>
</reference>
<evidence type="ECO:0000256" key="6">
    <source>
        <dbReference type="ARBA" id="ARBA00023010"/>
    </source>
</evidence>
<keyword evidence="5" id="KW-0653">Protein transport</keyword>
<dbReference type="EMBL" id="VBQZ03001677">
    <property type="protein sequence ID" value="MXQ99842.1"/>
    <property type="molecule type" value="Genomic_DNA"/>
</dbReference>